<dbReference type="PRINTS" id="PR00111">
    <property type="entry name" value="ABHYDROLASE"/>
</dbReference>
<dbReference type="InterPro" id="IPR029058">
    <property type="entry name" value="AB_hydrolase_fold"/>
</dbReference>
<dbReference type="EMBL" id="JH650969">
    <property type="protein sequence ID" value="EXA51267.1"/>
    <property type="molecule type" value="Genomic_DNA"/>
</dbReference>
<reference evidence="2" key="1">
    <citation type="submission" date="2011-10" db="EMBL/GenBank/DDBJ databases">
        <title>The Genome Sequence of Fusarium oxysporum HDV247.</title>
        <authorList>
            <consortium name="The Broad Institute Genome Sequencing Platform"/>
            <person name="Ma L.-J."/>
            <person name="Gale L.R."/>
            <person name="Schwartz D.C."/>
            <person name="Zhou S."/>
            <person name="Corby-Kistler H."/>
            <person name="Young S.K."/>
            <person name="Zeng Q."/>
            <person name="Gargeya S."/>
            <person name="Fitzgerald M."/>
            <person name="Haas B."/>
            <person name="Abouelleil A."/>
            <person name="Alvarado L."/>
            <person name="Arachchi H.M."/>
            <person name="Berlin A."/>
            <person name="Brown A."/>
            <person name="Chapman S.B."/>
            <person name="Chen Z."/>
            <person name="Dunbar C."/>
            <person name="Freedman E."/>
            <person name="Gearin G."/>
            <person name="Goldberg J."/>
            <person name="Griggs A."/>
            <person name="Gujja S."/>
            <person name="Heiman D."/>
            <person name="Howarth C."/>
            <person name="Larson L."/>
            <person name="Lui A."/>
            <person name="MacDonald P.J.P."/>
            <person name="Montmayeur A."/>
            <person name="Murphy C."/>
            <person name="Neiman D."/>
            <person name="Pearson M."/>
            <person name="Priest M."/>
            <person name="Roberts A."/>
            <person name="Saif S."/>
            <person name="Shea T."/>
            <person name="Shenoy N."/>
            <person name="Sisk P."/>
            <person name="Stolte C."/>
            <person name="Sykes S."/>
            <person name="Wortman J."/>
            <person name="Nusbaum C."/>
            <person name="Birren B."/>
        </authorList>
    </citation>
    <scope>NUCLEOTIDE SEQUENCE [LARGE SCALE GENOMIC DNA]</scope>
    <source>
        <strain evidence="2">HDV247</strain>
    </source>
</reference>
<dbReference type="AlphaFoldDB" id="W9Q9K3"/>
<reference evidence="2" key="2">
    <citation type="submission" date="2012-05" db="EMBL/GenBank/DDBJ databases">
        <title>Annotation of the Genome Sequence of Fusarium oxysporum HDV247.</title>
        <authorList>
            <consortium name="The Broad Institute Genomics Platform"/>
            <person name="Ma L.-J."/>
            <person name="Corby-Kistler H."/>
            <person name="Broz K."/>
            <person name="Gale L.R."/>
            <person name="Jonkers W."/>
            <person name="O'Donnell K."/>
            <person name="Ploetz R."/>
            <person name="Steinberg C."/>
            <person name="Schwartz D.C."/>
            <person name="VanEtten H."/>
            <person name="Zhou S."/>
            <person name="Young S.K."/>
            <person name="Zeng Q."/>
            <person name="Gargeya S."/>
            <person name="Fitzgerald M."/>
            <person name="Abouelleil A."/>
            <person name="Alvarado L."/>
            <person name="Chapman S.B."/>
            <person name="Gainer-Dewar J."/>
            <person name="Goldberg J."/>
            <person name="Griggs A."/>
            <person name="Gujja S."/>
            <person name="Hansen M."/>
            <person name="Howarth C."/>
            <person name="Imamovic A."/>
            <person name="Ireland A."/>
            <person name="Larimer J."/>
            <person name="McCowan C."/>
            <person name="Murphy C."/>
            <person name="Pearson M."/>
            <person name="Poon T.W."/>
            <person name="Priest M."/>
            <person name="Roberts A."/>
            <person name="Saif S."/>
            <person name="Shea T."/>
            <person name="Sykes S."/>
            <person name="Wortman J."/>
            <person name="Nusbaum C."/>
            <person name="Birren B."/>
        </authorList>
    </citation>
    <scope>NUCLEOTIDE SEQUENCE</scope>
    <source>
        <strain evidence="2">HDV247</strain>
    </source>
</reference>
<accession>W9Q9K3</accession>
<organism evidence="2">
    <name type="scientific">Fusarium oxysporum f. sp. pisi HDV247</name>
    <dbReference type="NCBI Taxonomy" id="1080344"/>
    <lineage>
        <taxon>Eukaryota</taxon>
        <taxon>Fungi</taxon>
        <taxon>Dikarya</taxon>
        <taxon>Ascomycota</taxon>
        <taxon>Pezizomycotina</taxon>
        <taxon>Sordariomycetes</taxon>
        <taxon>Hypocreomycetidae</taxon>
        <taxon>Hypocreales</taxon>
        <taxon>Nectriaceae</taxon>
        <taxon>Fusarium</taxon>
        <taxon>Fusarium oxysporum species complex</taxon>
    </lineage>
</organism>
<dbReference type="OrthoDB" id="408373at2759"/>
<name>W9Q9K3_FUSOX</name>
<dbReference type="InterPro" id="IPR000073">
    <property type="entry name" value="AB_hydrolase_1"/>
</dbReference>
<proteinExistence type="predicted"/>
<dbReference type="Pfam" id="PF00561">
    <property type="entry name" value="Abhydrolase_1"/>
    <property type="match status" value="1"/>
</dbReference>
<feature type="domain" description="AB hydrolase-1" evidence="1">
    <location>
        <begin position="55"/>
        <end position="200"/>
    </location>
</feature>
<dbReference type="SUPFAM" id="SSF53474">
    <property type="entry name" value="alpha/beta-Hydrolases"/>
    <property type="match status" value="1"/>
</dbReference>
<dbReference type="HOGENOM" id="CLU_020336_12_1_1"/>
<sequence>MSPLYYQSLFDQYAPKMPRYSSSVDGAELFYRYYAPEGITSALTTQLPQPAKSLALVLLHQWPLSSRMYDSILLSLCETHGYRVIAPDRRGFGKSDWAGQQPTVPISYKELGQDLSDLLERIQPGPFVFVATSMSTGEALMAYLNSSYIQENCQGMIWISTCLPYPTASPQNPKAMPQSAWDATIMALRQDRPNFIANGFKGPFGDSKSGSVTEKQVAFFENIFFEADPFAVERCLQIYSREDLSEGIKRFGQMFHKPFLLIHGGGDKAVPAEVSAELVQKSVPGTRLTIYDEGGHVLVLAYSDRILDDIVKFAEDIAGGD</sequence>
<dbReference type="Gene3D" id="3.40.50.1820">
    <property type="entry name" value="alpha/beta hydrolase"/>
    <property type="match status" value="1"/>
</dbReference>
<evidence type="ECO:0000313" key="2">
    <source>
        <dbReference type="EMBL" id="EXA51267.1"/>
    </source>
</evidence>
<protein>
    <recommendedName>
        <fullName evidence="1">AB hydrolase-1 domain-containing protein</fullName>
    </recommendedName>
</protein>
<dbReference type="PANTHER" id="PTHR43689">
    <property type="entry name" value="HYDROLASE"/>
    <property type="match status" value="1"/>
</dbReference>
<gene>
    <name evidence="2" type="ORF">FOVG_03731</name>
</gene>
<dbReference type="Proteomes" id="UP000030751">
    <property type="component" value="Unassembled WGS sequence"/>
</dbReference>
<evidence type="ECO:0000259" key="1">
    <source>
        <dbReference type="Pfam" id="PF00561"/>
    </source>
</evidence>
<dbReference type="PANTHER" id="PTHR43689:SF8">
    <property type="entry name" value="ALPHA_BETA-HYDROLASES SUPERFAMILY PROTEIN"/>
    <property type="match status" value="1"/>
</dbReference>